<organism evidence="1 2">
    <name type="scientific">Parapedobacter pyrenivorans</name>
    <dbReference type="NCBI Taxonomy" id="1305674"/>
    <lineage>
        <taxon>Bacteria</taxon>
        <taxon>Pseudomonadati</taxon>
        <taxon>Bacteroidota</taxon>
        <taxon>Sphingobacteriia</taxon>
        <taxon>Sphingobacteriales</taxon>
        <taxon>Sphingobacteriaceae</taxon>
        <taxon>Parapedobacter</taxon>
    </lineage>
</organism>
<accession>A0A917MFB8</accession>
<evidence type="ECO:0000313" key="1">
    <source>
        <dbReference type="EMBL" id="GGH02117.1"/>
    </source>
</evidence>
<reference evidence="1" key="2">
    <citation type="submission" date="2020-09" db="EMBL/GenBank/DDBJ databases">
        <authorList>
            <person name="Sun Q."/>
            <person name="Zhou Y."/>
        </authorList>
    </citation>
    <scope>NUCLEOTIDE SEQUENCE</scope>
    <source>
        <strain evidence="1">CGMCC 1.12195</strain>
    </source>
</reference>
<name>A0A917MFB8_9SPHI</name>
<dbReference type="RefSeq" id="WP_188508167.1">
    <property type="nucleotide sequence ID" value="NZ_BMER01000006.1"/>
</dbReference>
<dbReference type="Proteomes" id="UP000660862">
    <property type="component" value="Unassembled WGS sequence"/>
</dbReference>
<evidence type="ECO:0000313" key="2">
    <source>
        <dbReference type="Proteomes" id="UP000660862"/>
    </source>
</evidence>
<evidence type="ECO:0008006" key="3">
    <source>
        <dbReference type="Google" id="ProtNLM"/>
    </source>
</evidence>
<reference evidence="1" key="1">
    <citation type="journal article" date="2014" name="Int. J. Syst. Evol. Microbiol.">
        <title>Complete genome sequence of Corynebacterium casei LMG S-19264T (=DSM 44701T), isolated from a smear-ripened cheese.</title>
        <authorList>
            <consortium name="US DOE Joint Genome Institute (JGI-PGF)"/>
            <person name="Walter F."/>
            <person name="Albersmeier A."/>
            <person name="Kalinowski J."/>
            <person name="Ruckert C."/>
        </authorList>
    </citation>
    <scope>NUCLEOTIDE SEQUENCE</scope>
    <source>
        <strain evidence="1">CGMCC 1.12195</strain>
    </source>
</reference>
<protein>
    <recommendedName>
        <fullName evidence="3">SnoaL-like domain-containing protein</fullName>
    </recommendedName>
</protein>
<proteinExistence type="predicted"/>
<gene>
    <name evidence="1" type="ORF">GCM10007415_42820</name>
</gene>
<dbReference type="EMBL" id="BMER01000006">
    <property type="protein sequence ID" value="GGH02117.1"/>
    <property type="molecule type" value="Genomic_DNA"/>
</dbReference>
<dbReference type="AlphaFoldDB" id="A0A917MFB8"/>
<keyword evidence="2" id="KW-1185">Reference proteome</keyword>
<comment type="caution">
    <text evidence="1">The sequence shown here is derived from an EMBL/GenBank/DDBJ whole genome shotgun (WGS) entry which is preliminary data.</text>
</comment>
<sequence length="188" mass="22002">MKNLFLLSFVLLLTVNCNRKNSRINSVTQYYKALNNSDYNQVKSLITDSITIVEGDYIMPYSHETFHEHFKWDSIFQPTYKLIALSETNDHVVATVAVNSLRFEFLKNNPLTCRHKIFFKSGKLTKFENMDCIDADWTIWEKERDALVRWTSTHHPELDGFIHDLTMNGAINYLKAIALYKENKSALR</sequence>